<dbReference type="Pfam" id="PF01841">
    <property type="entry name" value="Transglut_core"/>
    <property type="match status" value="1"/>
</dbReference>
<keyword evidence="2" id="KW-0378">Hydrolase</keyword>
<protein>
    <submittedName>
        <fullName evidence="2">Transglutaminase-like enzyme, putative cysteine protease</fullName>
    </submittedName>
</protein>
<dbReference type="RefSeq" id="WP_092052523.1">
    <property type="nucleotide sequence ID" value="NZ_FOQD01000013.1"/>
</dbReference>
<dbReference type="Pfam" id="PF08379">
    <property type="entry name" value="Bact_transglu_N"/>
    <property type="match status" value="1"/>
</dbReference>
<evidence type="ECO:0000313" key="3">
    <source>
        <dbReference type="Proteomes" id="UP000199518"/>
    </source>
</evidence>
<organism evidence="2 3">
    <name type="scientific">Planctomicrobium piriforme</name>
    <dbReference type="NCBI Taxonomy" id="1576369"/>
    <lineage>
        <taxon>Bacteria</taxon>
        <taxon>Pseudomonadati</taxon>
        <taxon>Planctomycetota</taxon>
        <taxon>Planctomycetia</taxon>
        <taxon>Planctomycetales</taxon>
        <taxon>Planctomycetaceae</taxon>
        <taxon>Planctomicrobium</taxon>
    </lineage>
</organism>
<dbReference type="SUPFAM" id="SSF54001">
    <property type="entry name" value="Cysteine proteinases"/>
    <property type="match status" value="1"/>
</dbReference>
<dbReference type="PANTHER" id="PTHR33490:SF7">
    <property type="entry name" value="BLR2979 PROTEIN"/>
    <property type="match status" value="1"/>
</dbReference>
<dbReference type="GO" id="GO:0008233">
    <property type="term" value="F:peptidase activity"/>
    <property type="evidence" value="ECO:0007669"/>
    <property type="project" value="UniProtKB-KW"/>
</dbReference>
<dbReference type="STRING" id="1576369.SAMN05421753_113138"/>
<keyword evidence="3" id="KW-1185">Reference proteome</keyword>
<dbReference type="SMART" id="SM00460">
    <property type="entry name" value="TGc"/>
    <property type="match status" value="1"/>
</dbReference>
<accession>A0A1I3M2I2</accession>
<sequence>MNYKITHVTTYQYSSPVRVCHNYVMLTPREEFPVECHSYRLVIRPTPHVAGRRKDSFGNTVHSFSIEENHKQLSVTATSRVTVSPRDLPKPEETPAWETVQQGIVNKEDRLWLEACQFVYDSPRIRRSNEFQAFAAKSFTKDRPILEAARDLTTRIHKHFKYDSRATTVNTTPEDSFKLALGVCQDFAHVQVACLRSIGLPARYVSGYLRTIPPPGKPRLIGADQSHAWLSLYCGELGWIDCDPTNNCFAGTDHIPIAWGRDYSDVAPIKGVFLGGGEHQLVVSVDVCPLDEPVQVA</sequence>
<name>A0A1I3M2I2_9PLAN</name>
<dbReference type="InterPro" id="IPR038765">
    <property type="entry name" value="Papain-like_cys_pep_sf"/>
</dbReference>
<dbReference type="OrthoDB" id="9787782at2"/>
<dbReference type="PANTHER" id="PTHR33490">
    <property type="entry name" value="BLR5614 PROTEIN-RELATED"/>
    <property type="match status" value="1"/>
</dbReference>
<keyword evidence="2" id="KW-0645">Protease</keyword>
<dbReference type="InterPro" id="IPR002931">
    <property type="entry name" value="Transglutaminase-like"/>
</dbReference>
<proteinExistence type="predicted"/>
<dbReference type="Proteomes" id="UP000199518">
    <property type="component" value="Unassembled WGS sequence"/>
</dbReference>
<feature type="domain" description="Transglutaminase-like" evidence="1">
    <location>
        <begin position="176"/>
        <end position="246"/>
    </location>
</feature>
<dbReference type="EMBL" id="FOQD01000013">
    <property type="protein sequence ID" value="SFI91188.1"/>
    <property type="molecule type" value="Genomic_DNA"/>
</dbReference>
<dbReference type="Gene3D" id="3.10.620.30">
    <property type="match status" value="1"/>
</dbReference>
<evidence type="ECO:0000259" key="1">
    <source>
        <dbReference type="SMART" id="SM00460"/>
    </source>
</evidence>
<dbReference type="GO" id="GO:0006508">
    <property type="term" value="P:proteolysis"/>
    <property type="evidence" value="ECO:0007669"/>
    <property type="project" value="UniProtKB-KW"/>
</dbReference>
<dbReference type="InterPro" id="IPR013589">
    <property type="entry name" value="Bac_transglu_N"/>
</dbReference>
<reference evidence="3" key="1">
    <citation type="submission" date="2016-10" db="EMBL/GenBank/DDBJ databases">
        <authorList>
            <person name="Varghese N."/>
            <person name="Submissions S."/>
        </authorList>
    </citation>
    <scope>NUCLEOTIDE SEQUENCE [LARGE SCALE GENOMIC DNA]</scope>
    <source>
        <strain evidence="3">DSM 26348</strain>
    </source>
</reference>
<evidence type="ECO:0000313" key="2">
    <source>
        <dbReference type="EMBL" id="SFI91188.1"/>
    </source>
</evidence>
<gene>
    <name evidence="2" type="ORF">SAMN05421753_113138</name>
</gene>
<dbReference type="AlphaFoldDB" id="A0A1I3M2I2"/>